<dbReference type="InterPro" id="IPR053150">
    <property type="entry name" value="Teicoplanin_resist-assoc"/>
</dbReference>
<keyword evidence="6" id="KW-1185">Reference proteome</keyword>
<proteinExistence type="predicted"/>
<feature type="transmembrane region" description="Helical" evidence="1">
    <location>
        <begin position="6"/>
        <end position="26"/>
    </location>
</feature>
<feature type="transmembrane region" description="Helical" evidence="1">
    <location>
        <begin position="86"/>
        <end position="105"/>
    </location>
</feature>
<dbReference type="EMBL" id="JACWMT010000002">
    <property type="protein sequence ID" value="MBD1270341.1"/>
    <property type="molecule type" value="Genomic_DNA"/>
</dbReference>
<feature type="transmembrane region" description="Helical" evidence="1">
    <location>
        <begin position="145"/>
        <end position="165"/>
    </location>
</feature>
<evidence type="ECO:0000259" key="2">
    <source>
        <dbReference type="Pfam" id="PF04892"/>
    </source>
</evidence>
<gene>
    <name evidence="5" type="ORF">BJ975_001102</name>
    <name evidence="3" type="ORF">IDH50_08870</name>
    <name evidence="4" type="ORF">IDH50_14890</name>
</gene>
<dbReference type="InterPro" id="IPR006976">
    <property type="entry name" value="VanZ-like"/>
</dbReference>
<evidence type="ECO:0000313" key="3">
    <source>
        <dbReference type="EMBL" id="MBD1270341.1"/>
    </source>
</evidence>
<keyword evidence="1" id="KW-1133">Transmembrane helix</keyword>
<dbReference type="Pfam" id="PF04892">
    <property type="entry name" value="VanZ"/>
    <property type="match status" value="1"/>
</dbReference>
<dbReference type="RefSeq" id="WP_179424209.1">
    <property type="nucleotide sequence ID" value="NZ_BAAAMP010000003.1"/>
</dbReference>
<dbReference type="EMBL" id="JACWMT010000003">
    <property type="protein sequence ID" value="MBD1271527.1"/>
    <property type="molecule type" value="Genomic_DNA"/>
</dbReference>
<reference evidence="3" key="2">
    <citation type="submission" date="2020-09" db="EMBL/GenBank/DDBJ databases">
        <title>Novel species in genus Aeromicrobium.</title>
        <authorList>
            <person name="Zhang G."/>
        </authorList>
    </citation>
    <scope>NUCLEOTIDE SEQUENCE</scope>
    <source>
        <strain evidence="3">SSW1-57</strain>
    </source>
</reference>
<reference evidence="5 6" key="1">
    <citation type="submission" date="2020-07" db="EMBL/GenBank/DDBJ databases">
        <title>Sequencing the genomes of 1000 actinobacteria strains.</title>
        <authorList>
            <person name="Klenk H.-P."/>
        </authorList>
    </citation>
    <scope>NUCLEOTIDE SEQUENCE [LARGE SCALE GENOMIC DNA]</scope>
    <source>
        <strain evidence="5 6">DSM 19087</strain>
    </source>
</reference>
<organism evidence="3 7">
    <name type="scientific">Aeromicrobium tamlense</name>
    <dbReference type="NCBI Taxonomy" id="375541"/>
    <lineage>
        <taxon>Bacteria</taxon>
        <taxon>Bacillati</taxon>
        <taxon>Actinomycetota</taxon>
        <taxon>Actinomycetes</taxon>
        <taxon>Propionibacteriales</taxon>
        <taxon>Nocardioidaceae</taxon>
        <taxon>Aeromicrobium</taxon>
    </lineage>
</organism>
<sequence>MFGEVPVLPVVVPLAAVVLLVLLWVLHRREQLTAPRASVALVLCVYAAGVVANTVFPIYLDMPGGDRPWHASLSTVPLVDYELADAVMNIVVFLPVGVLVPLLVAGASWRRVLVVGAAFSLAIEVSQYVAAHLFHGGHVADVNDLLFNVAGALLGFGLLTALSRLTRVDVLVQRFSWH</sequence>
<evidence type="ECO:0000313" key="6">
    <source>
        <dbReference type="Proteomes" id="UP000587211"/>
    </source>
</evidence>
<protein>
    <submittedName>
        <fullName evidence="5">Glycopeptide antibiotics resistance protein</fullName>
    </submittedName>
    <submittedName>
        <fullName evidence="3">VanZ family protein</fullName>
    </submittedName>
</protein>
<feature type="transmembrane region" description="Helical" evidence="1">
    <location>
        <begin position="38"/>
        <end position="60"/>
    </location>
</feature>
<dbReference type="EMBL" id="JACBZN010000001">
    <property type="protein sequence ID" value="NYI37727.1"/>
    <property type="molecule type" value="Genomic_DNA"/>
</dbReference>
<dbReference type="Proteomes" id="UP000659061">
    <property type="component" value="Unassembled WGS sequence"/>
</dbReference>
<keyword evidence="1" id="KW-0812">Transmembrane</keyword>
<name>A0A8I0FWE7_9ACTN</name>
<dbReference type="AlphaFoldDB" id="A0A8I0FWE7"/>
<dbReference type="PANTHER" id="PTHR36834:SF1">
    <property type="entry name" value="INTEGRAL MEMBRANE PROTEIN"/>
    <property type="match status" value="1"/>
</dbReference>
<accession>A0A8I0FWE7</accession>
<evidence type="ECO:0000313" key="4">
    <source>
        <dbReference type="EMBL" id="MBD1271527.1"/>
    </source>
</evidence>
<feature type="transmembrane region" description="Helical" evidence="1">
    <location>
        <begin position="112"/>
        <end position="133"/>
    </location>
</feature>
<dbReference type="PANTHER" id="PTHR36834">
    <property type="entry name" value="MEMBRANE PROTEIN-RELATED"/>
    <property type="match status" value="1"/>
</dbReference>
<evidence type="ECO:0000256" key="1">
    <source>
        <dbReference type="SAM" id="Phobius"/>
    </source>
</evidence>
<evidence type="ECO:0000313" key="7">
    <source>
        <dbReference type="Proteomes" id="UP000659061"/>
    </source>
</evidence>
<keyword evidence="1" id="KW-0472">Membrane</keyword>
<evidence type="ECO:0000313" key="5">
    <source>
        <dbReference type="EMBL" id="NYI37727.1"/>
    </source>
</evidence>
<comment type="caution">
    <text evidence="3">The sequence shown here is derived from an EMBL/GenBank/DDBJ whole genome shotgun (WGS) entry which is preliminary data.</text>
</comment>
<feature type="domain" description="VanZ-like" evidence="2">
    <location>
        <begin position="69"/>
        <end position="160"/>
    </location>
</feature>
<dbReference type="Proteomes" id="UP000587211">
    <property type="component" value="Unassembled WGS sequence"/>
</dbReference>